<dbReference type="PROSITE" id="PS51257">
    <property type="entry name" value="PROKAR_LIPOPROTEIN"/>
    <property type="match status" value="1"/>
</dbReference>
<dbReference type="Proteomes" id="UP000317010">
    <property type="component" value="Unassembled WGS sequence"/>
</dbReference>
<organism evidence="2 3">
    <name type="scientific">Mucilaginibacter frigoritolerans</name>
    <dbReference type="NCBI Taxonomy" id="652788"/>
    <lineage>
        <taxon>Bacteria</taxon>
        <taxon>Pseudomonadati</taxon>
        <taxon>Bacteroidota</taxon>
        <taxon>Sphingobacteriia</taxon>
        <taxon>Sphingobacteriales</taxon>
        <taxon>Sphingobacteriaceae</taxon>
        <taxon>Mucilaginibacter</taxon>
    </lineage>
</organism>
<keyword evidence="1" id="KW-0732">Signal</keyword>
<evidence type="ECO:0008006" key="4">
    <source>
        <dbReference type="Google" id="ProtNLM"/>
    </source>
</evidence>
<evidence type="ECO:0000313" key="3">
    <source>
        <dbReference type="Proteomes" id="UP000317010"/>
    </source>
</evidence>
<dbReference type="AlphaFoldDB" id="A0A562U977"/>
<proteinExistence type="predicted"/>
<reference evidence="2 3" key="1">
    <citation type="submission" date="2019-07" db="EMBL/GenBank/DDBJ databases">
        <title>Genomic Encyclopedia of Archaeal and Bacterial Type Strains, Phase II (KMG-II): from individual species to whole genera.</title>
        <authorList>
            <person name="Goeker M."/>
        </authorList>
    </citation>
    <scope>NUCLEOTIDE SEQUENCE [LARGE SCALE GENOMIC DNA]</scope>
    <source>
        <strain evidence="2 3">ATCC BAA-1854</strain>
    </source>
</reference>
<keyword evidence="3" id="KW-1185">Reference proteome</keyword>
<accession>A0A562U977</accession>
<evidence type="ECO:0000256" key="1">
    <source>
        <dbReference type="SAM" id="SignalP"/>
    </source>
</evidence>
<name>A0A562U977_9SPHI</name>
<evidence type="ECO:0000313" key="2">
    <source>
        <dbReference type="EMBL" id="TWJ02362.1"/>
    </source>
</evidence>
<feature type="chain" id="PRO_5021741431" description="Lipoprotein" evidence="1">
    <location>
        <begin position="20"/>
        <end position="182"/>
    </location>
</feature>
<gene>
    <name evidence="2" type="ORF">JN11_01334</name>
</gene>
<protein>
    <recommendedName>
        <fullName evidence="4">Lipoprotein</fullName>
    </recommendedName>
</protein>
<dbReference type="RefSeq" id="WP_144910900.1">
    <property type="nucleotide sequence ID" value="NZ_VLLI01000003.1"/>
</dbReference>
<feature type="signal peptide" evidence="1">
    <location>
        <begin position="1"/>
        <end position="19"/>
    </location>
</feature>
<comment type="caution">
    <text evidence="2">The sequence shown here is derived from an EMBL/GenBank/DDBJ whole genome shotgun (WGS) entry which is preliminary data.</text>
</comment>
<dbReference type="OrthoDB" id="796896at2"/>
<sequence>MKKILLMMLVLIISISACKSPVKSVWTPKYEQQIYNELDNLMKTRYKDDNKRKDLVSYTVKRLKEELPGGLGSVPPDSLNKVSVKIGQEYATAHSKDSNGNPLPKTVPWSPTVEQDLRDAILKVWQKNDLDNGNKFCDCVIVKLKAIHPKGVVIPIPHDEMQQVAAECQKEVLSKTDSTKKH</sequence>
<dbReference type="EMBL" id="VLLI01000003">
    <property type="protein sequence ID" value="TWJ02362.1"/>
    <property type="molecule type" value="Genomic_DNA"/>
</dbReference>